<reference evidence="1 2" key="1">
    <citation type="submission" date="2016-09" db="EMBL/GenBank/DDBJ databases">
        <title>The draft genome of Dichanthelium oligosanthes: A C3 panicoid grass species.</title>
        <authorList>
            <person name="Studer A.J."/>
            <person name="Schnable J.C."/>
            <person name="Brutnell T.P."/>
        </authorList>
    </citation>
    <scope>NUCLEOTIDE SEQUENCE [LARGE SCALE GENOMIC DNA]</scope>
    <source>
        <strain evidence="2">cv. Kellogg 1175</strain>
        <tissue evidence="1">Leaf</tissue>
    </source>
</reference>
<sequence>MEPRRGFVVGRQMVQRDRYSGHRWLMADYFDDPPVYNDNIFRRR</sequence>
<evidence type="ECO:0000313" key="2">
    <source>
        <dbReference type="Proteomes" id="UP000095767"/>
    </source>
</evidence>
<evidence type="ECO:0000313" key="1">
    <source>
        <dbReference type="EMBL" id="OEL22506.1"/>
    </source>
</evidence>
<protein>
    <submittedName>
        <fullName evidence="1">Uncharacterized protein</fullName>
    </submittedName>
</protein>
<gene>
    <name evidence="1" type="ORF">BAE44_0016472</name>
</gene>
<dbReference type="EMBL" id="LWDX02045136">
    <property type="protein sequence ID" value="OEL22506.1"/>
    <property type="molecule type" value="Genomic_DNA"/>
</dbReference>
<dbReference type="AlphaFoldDB" id="A0A1E5VBH4"/>
<keyword evidence="2" id="KW-1185">Reference proteome</keyword>
<proteinExistence type="predicted"/>
<comment type="caution">
    <text evidence="1">The sequence shown here is derived from an EMBL/GenBank/DDBJ whole genome shotgun (WGS) entry which is preliminary data.</text>
</comment>
<name>A0A1E5VBH4_9POAL</name>
<organism evidence="1 2">
    <name type="scientific">Dichanthelium oligosanthes</name>
    <dbReference type="NCBI Taxonomy" id="888268"/>
    <lineage>
        <taxon>Eukaryota</taxon>
        <taxon>Viridiplantae</taxon>
        <taxon>Streptophyta</taxon>
        <taxon>Embryophyta</taxon>
        <taxon>Tracheophyta</taxon>
        <taxon>Spermatophyta</taxon>
        <taxon>Magnoliopsida</taxon>
        <taxon>Liliopsida</taxon>
        <taxon>Poales</taxon>
        <taxon>Poaceae</taxon>
        <taxon>PACMAD clade</taxon>
        <taxon>Panicoideae</taxon>
        <taxon>Panicodae</taxon>
        <taxon>Paniceae</taxon>
        <taxon>Dichantheliinae</taxon>
        <taxon>Dichanthelium</taxon>
    </lineage>
</organism>
<dbReference type="Proteomes" id="UP000095767">
    <property type="component" value="Unassembled WGS sequence"/>
</dbReference>
<accession>A0A1E5VBH4</accession>